<evidence type="ECO:0000313" key="1">
    <source>
        <dbReference type="EMBL" id="PTQ41773.1"/>
    </source>
</evidence>
<protein>
    <submittedName>
        <fullName evidence="1">Uncharacterized protein</fullName>
    </submittedName>
</protein>
<evidence type="ECO:0000313" key="2">
    <source>
        <dbReference type="Proteomes" id="UP000244005"/>
    </source>
</evidence>
<sequence>MSSSISSPAPFVLATTAALRHTSFVALLTIYSEKAPHSSPAIWLWTCCSREMSFATRCRENGQYTVQYIAAVSSTHLQGFGHLKDSVIASLRETIDECFDMVRQLAVALLYIALDKSQKMEAAETTRMKKSHQRSRFSKLKDDSACFESSFIKRE</sequence>
<name>A0A2R6X6Q4_MARPO</name>
<dbReference type="Proteomes" id="UP000244005">
    <property type="component" value="Unassembled WGS sequence"/>
</dbReference>
<dbReference type="Gramene" id="Mp1g15010.1">
    <property type="protein sequence ID" value="Mp1g15010.1.cds1"/>
    <property type="gene ID" value="Mp1g15010"/>
</dbReference>
<gene>
    <name evidence="1" type="ORF">MARPO_0033s0160</name>
</gene>
<dbReference type="AlphaFoldDB" id="A0A2R6X6Q4"/>
<accession>A0A2R6X6Q4</accession>
<keyword evidence="2" id="KW-1185">Reference proteome</keyword>
<organism evidence="1 2">
    <name type="scientific">Marchantia polymorpha</name>
    <name type="common">Common liverwort</name>
    <name type="synonym">Marchantia aquatica</name>
    <dbReference type="NCBI Taxonomy" id="3197"/>
    <lineage>
        <taxon>Eukaryota</taxon>
        <taxon>Viridiplantae</taxon>
        <taxon>Streptophyta</taxon>
        <taxon>Embryophyta</taxon>
        <taxon>Marchantiophyta</taxon>
        <taxon>Marchantiopsida</taxon>
        <taxon>Marchantiidae</taxon>
        <taxon>Marchantiales</taxon>
        <taxon>Marchantiaceae</taxon>
        <taxon>Marchantia</taxon>
    </lineage>
</organism>
<proteinExistence type="predicted"/>
<dbReference type="EMBL" id="KZ772705">
    <property type="protein sequence ID" value="PTQ41773.1"/>
    <property type="molecule type" value="Genomic_DNA"/>
</dbReference>
<reference evidence="2" key="1">
    <citation type="journal article" date="2017" name="Cell">
        <title>Insights into land plant evolution garnered from the Marchantia polymorpha genome.</title>
        <authorList>
            <person name="Bowman J.L."/>
            <person name="Kohchi T."/>
            <person name="Yamato K.T."/>
            <person name="Jenkins J."/>
            <person name="Shu S."/>
            <person name="Ishizaki K."/>
            <person name="Yamaoka S."/>
            <person name="Nishihama R."/>
            <person name="Nakamura Y."/>
            <person name="Berger F."/>
            <person name="Adam C."/>
            <person name="Aki S.S."/>
            <person name="Althoff F."/>
            <person name="Araki T."/>
            <person name="Arteaga-Vazquez M.A."/>
            <person name="Balasubrmanian S."/>
            <person name="Barry K."/>
            <person name="Bauer D."/>
            <person name="Boehm C.R."/>
            <person name="Briginshaw L."/>
            <person name="Caballero-Perez J."/>
            <person name="Catarino B."/>
            <person name="Chen F."/>
            <person name="Chiyoda S."/>
            <person name="Chovatia M."/>
            <person name="Davies K.M."/>
            <person name="Delmans M."/>
            <person name="Demura T."/>
            <person name="Dierschke T."/>
            <person name="Dolan L."/>
            <person name="Dorantes-Acosta A.E."/>
            <person name="Eklund D.M."/>
            <person name="Florent S.N."/>
            <person name="Flores-Sandoval E."/>
            <person name="Fujiyama A."/>
            <person name="Fukuzawa H."/>
            <person name="Galik B."/>
            <person name="Grimanelli D."/>
            <person name="Grimwood J."/>
            <person name="Grossniklaus U."/>
            <person name="Hamada T."/>
            <person name="Haseloff J."/>
            <person name="Hetherington A.J."/>
            <person name="Higo A."/>
            <person name="Hirakawa Y."/>
            <person name="Hundley H.N."/>
            <person name="Ikeda Y."/>
            <person name="Inoue K."/>
            <person name="Inoue S.I."/>
            <person name="Ishida S."/>
            <person name="Jia Q."/>
            <person name="Kakita M."/>
            <person name="Kanazawa T."/>
            <person name="Kawai Y."/>
            <person name="Kawashima T."/>
            <person name="Kennedy M."/>
            <person name="Kinose K."/>
            <person name="Kinoshita T."/>
            <person name="Kohara Y."/>
            <person name="Koide E."/>
            <person name="Komatsu K."/>
            <person name="Kopischke S."/>
            <person name="Kubo M."/>
            <person name="Kyozuka J."/>
            <person name="Lagercrantz U."/>
            <person name="Lin S.S."/>
            <person name="Lindquist E."/>
            <person name="Lipzen A.M."/>
            <person name="Lu C.W."/>
            <person name="De Luna E."/>
            <person name="Martienssen R.A."/>
            <person name="Minamino N."/>
            <person name="Mizutani M."/>
            <person name="Mizutani M."/>
            <person name="Mochizuki N."/>
            <person name="Monte I."/>
            <person name="Mosher R."/>
            <person name="Nagasaki H."/>
            <person name="Nakagami H."/>
            <person name="Naramoto S."/>
            <person name="Nishitani K."/>
            <person name="Ohtani M."/>
            <person name="Okamoto T."/>
            <person name="Okumura M."/>
            <person name="Phillips J."/>
            <person name="Pollak B."/>
            <person name="Reinders A."/>
            <person name="Rovekamp M."/>
            <person name="Sano R."/>
            <person name="Sawa S."/>
            <person name="Schmid M.W."/>
            <person name="Shirakawa M."/>
            <person name="Solano R."/>
            <person name="Spunde A."/>
            <person name="Suetsugu N."/>
            <person name="Sugano S."/>
            <person name="Sugiyama A."/>
            <person name="Sun R."/>
            <person name="Suzuki Y."/>
            <person name="Takenaka M."/>
            <person name="Takezawa D."/>
            <person name="Tomogane H."/>
            <person name="Tsuzuki M."/>
            <person name="Ueda T."/>
            <person name="Umeda M."/>
            <person name="Ward J.M."/>
            <person name="Watanabe Y."/>
            <person name="Yazaki K."/>
            <person name="Yokoyama R."/>
            <person name="Yoshitake Y."/>
            <person name="Yotsui I."/>
            <person name="Zachgo S."/>
            <person name="Schmutz J."/>
        </authorList>
    </citation>
    <scope>NUCLEOTIDE SEQUENCE [LARGE SCALE GENOMIC DNA]</scope>
    <source>
        <strain evidence="2">Tak-1</strain>
    </source>
</reference>